<proteinExistence type="predicted"/>
<evidence type="ECO:0000313" key="2">
    <source>
        <dbReference type="EMBL" id="QPG94625.1"/>
    </source>
</evidence>
<dbReference type="PANTHER" id="PTHR37273">
    <property type="entry name" value="CHROMOSOME 8, WHOLE GENOME SHOTGUN SEQUENCE"/>
    <property type="match status" value="1"/>
</dbReference>
<dbReference type="Proteomes" id="UP000594364">
    <property type="component" value="Chromosome 1"/>
</dbReference>
<accession>A0A7S9KLR6</accession>
<dbReference type="SUPFAM" id="SSF50475">
    <property type="entry name" value="FMN-binding split barrel"/>
    <property type="match status" value="1"/>
</dbReference>
<name>A0A7S9KLR6_EPIFF</name>
<organism evidence="2 3">
    <name type="scientific">Epichloe festucae (strain Fl1)</name>
    <dbReference type="NCBI Taxonomy" id="877507"/>
    <lineage>
        <taxon>Eukaryota</taxon>
        <taxon>Fungi</taxon>
        <taxon>Dikarya</taxon>
        <taxon>Ascomycota</taxon>
        <taxon>Pezizomycotina</taxon>
        <taxon>Sordariomycetes</taxon>
        <taxon>Hypocreomycetidae</taxon>
        <taxon>Hypocreales</taxon>
        <taxon>Clavicipitaceae</taxon>
        <taxon>Epichloe</taxon>
    </lineage>
</organism>
<feature type="domain" description="CREG-like beta-barrel" evidence="1">
    <location>
        <begin position="125"/>
        <end position="341"/>
    </location>
</feature>
<dbReference type="InterPro" id="IPR012349">
    <property type="entry name" value="Split_barrel_FMN-bd"/>
</dbReference>
<dbReference type="PANTHER" id="PTHR37273:SF1">
    <property type="entry name" value="ADL397C-AP"/>
    <property type="match status" value="1"/>
</dbReference>
<sequence length="371" mass="41619">MTCHNKEENPHPFLHALRWTLATSNCDKFSLGDGCFFFLSSLVDQYQLPCTRNGQDRCKTPVTQRSGNVLKKPSHALRAATHHHLRKSIVTIIMKLLNTIAGLCGVVTALQSVLDHSAEVSRNIPTIYESAVMGRRILALTKLGTLSTIFPQASGRDVNSREAPPAGIAGQPIGLMDYVADCEDEGNPTILAMKIGTSFRNVRAGSNITLSMRWTPPYAPANRISLISRLSAYMQNRFLGRECPYNSPLDHRDIPDTVPYSAANLPRFSLFGYLETIHTDNESSKRLATCYTAKHHDALHWLPGNRIHEDEWTRLVVTHVYWIGGFGDRAYIGWIPVEQWKKVKRADWEAIKLPGEKKGWSEWSVGKAEQL</sequence>
<dbReference type="AlphaFoldDB" id="A0A7S9KLR6"/>
<dbReference type="Gene3D" id="2.30.110.10">
    <property type="entry name" value="Electron Transport, Fmn-binding Protein, Chain A"/>
    <property type="match status" value="1"/>
</dbReference>
<evidence type="ECO:0000313" key="3">
    <source>
        <dbReference type="Proteomes" id="UP000594364"/>
    </source>
</evidence>
<evidence type="ECO:0000259" key="1">
    <source>
        <dbReference type="Pfam" id="PF13883"/>
    </source>
</evidence>
<keyword evidence="3" id="KW-1185">Reference proteome</keyword>
<reference evidence="2 3" key="1">
    <citation type="journal article" date="2018" name="PLoS Genet.">
        <title>Repeat elements organise 3D genome structure and mediate transcription in the filamentous fungus Epichloe festucae.</title>
        <authorList>
            <person name="Winter D.J."/>
            <person name="Ganley A.R.D."/>
            <person name="Young C.A."/>
            <person name="Liachko I."/>
            <person name="Schardl C.L."/>
            <person name="Dupont P.Y."/>
            <person name="Berry D."/>
            <person name="Ram A."/>
            <person name="Scott B."/>
            <person name="Cox M.P."/>
        </authorList>
    </citation>
    <scope>NUCLEOTIDE SEQUENCE [LARGE SCALE GENOMIC DNA]</scope>
    <source>
        <strain evidence="2 3">Fl1</strain>
    </source>
</reference>
<dbReference type="Pfam" id="PF13883">
    <property type="entry name" value="CREG_beta-barrel"/>
    <property type="match status" value="1"/>
</dbReference>
<dbReference type="EMBL" id="CP031385">
    <property type="protein sequence ID" value="QPG94625.1"/>
    <property type="molecule type" value="Genomic_DNA"/>
</dbReference>
<dbReference type="OrthoDB" id="2138282at2759"/>
<protein>
    <recommendedName>
        <fullName evidence="1">CREG-like beta-barrel domain-containing protein</fullName>
    </recommendedName>
</protein>
<gene>
    <name evidence="2" type="ORF">C2857_006568</name>
</gene>
<dbReference type="InterPro" id="IPR055343">
    <property type="entry name" value="CREG_beta-barrel"/>
</dbReference>